<dbReference type="InterPro" id="IPR036388">
    <property type="entry name" value="WH-like_DNA-bd_sf"/>
</dbReference>
<keyword evidence="8" id="KW-1185">Reference proteome</keyword>
<reference evidence="8" key="1">
    <citation type="journal article" date="2013" name="Genome Announc.">
        <title>Draft Genome Sequence of the Dimorphic Prosthecate Bacterium Brevundimonas abyssalis TAR-001T.</title>
        <authorList>
            <person name="Tsubouchi T."/>
            <person name="Nishi S."/>
            <person name="Usui K."/>
            <person name="Shimane Y."/>
            <person name="Takaki Y."/>
            <person name="Maruyama T."/>
            <person name="Hatada Y."/>
        </authorList>
    </citation>
    <scope>NUCLEOTIDE SEQUENCE [LARGE SCALE GENOMIC DNA]</scope>
    <source>
        <strain evidence="8">TAR-001</strain>
    </source>
</reference>
<comment type="similarity">
    <text evidence="1">Belongs to the sigma-70 factor family. ECF subfamily.</text>
</comment>
<evidence type="ECO:0000256" key="4">
    <source>
        <dbReference type="ARBA" id="ARBA00023163"/>
    </source>
</evidence>
<proteinExistence type="inferred from homology"/>
<feature type="domain" description="RNA polymerase sigma-70 region 2" evidence="6">
    <location>
        <begin position="25"/>
        <end position="89"/>
    </location>
</feature>
<keyword evidence="3" id="KW-0731">Sigma factor</keyword>
<evidence type="ECO:0000313" key="8">
    <source>
        <dbReference type="Proteomes" id="UP000016569"/>
    </source>
</evidence>
<dbReference type="InterPro" id="IPR013324">
    <property type="entry name" value="RNA_pol_sigma_r3/r4-like"/>
</dbReference>
<dbReference type="GO" id="GO:0016987">
    <property type="term" value="F:sigma factor activity"/>
    <property type="evidence" value="ECO:0007669"/>
    <property type="project" value="UniProtKB-KW"/>
</dbReference>
<evidence type="ECO:0000256" key="1">
    <source>
        <dbReference type="ARBA" id="ARBA00010641"/>
    </source>
</evidence>
<comment type="caution">
    <text evidence="7">The sequence shown here is derived from an EMBL/GenBank/DDBJ whole genome shotgun (WGS) entry which is preliminary data.</text>
</comment>
<dbReference type="PANTHER" id="PTHR43133">
    <property type="entry name" value="RNA POLYMERASE ECF-TYPE SIGMA FACTO"/>
    <property type="match status" value="1"/>
</dbReference>
<keyword evidence="2" id="KW-0805">Transcription regulation</keyword>
<dbReference type="InterPro" id="IPR013325">
    <property type="entry name" value="RNA_pol_sigma_r2"/>
</dbReference>
<dbReference type="Pfam" id="PF04542">
    <property type="entry name" value="Sigma70_r2"/>
    <property type="match status" value="1"/>
</dbReference>
<dbReference type="Proteomes" id="UP000016569">
    <property type="component" value="Unassembled WGS sequence"/>
</dbReference>
<dbReference type="SUPFAM" id="SSF88946">
    <property type="entry name" value="Sigma2 domain of RNA polymerase sigma factors"/>
    <property type="match status" value="1"/>
</dbReference>
<sequence length="181" mass="19915">MTAEIVSPMVGGMGLGRDRDFETLLAQHGPMLRRIAGSYEADRERRRELEQDILLAVWRALPRFRGEAPVKAFLARVAHNRAVTHVSKEAVQPRRAPLDEAMPSDDPTPHDQVEAEDLRARLTEAVRALPLSLRQPAVLTLEGFSPAEIGPMLGLNANAVSIRLTRAKAALKDLMNPEASS</sequence>
<dbReference type="GO" id="GO:0006352">
    <property type="term" value="P:DNA-templated transcription initiation"/>
    <property type="evidence" value="ECO:0007669"/>
    <property type="project" value="InterPro"/>
</dbReference>
<accession>A0A8E0NAG5</accession>
<evidence type="ECO:0000256" key="5">
    <source>
        <dbReference type="SAM" id="MobiDB-lite"/>
    </source>
</evidence>
<name>A0A8E0NAG5_9CAUL</name>
<evidence type="ECO:0000256" key="2">
    <source>
        <dbReference type="ARBA" id="ARBA00023015"/>
    </source>
</evidence>
<keyword evidence="4" id="KW-0804">Transcription</keyword>
<dbReference type="Gene3D" id="1.10.1740.10">
    <property type="match status" value="1"/>
</dbReference>
<dbReference type="InterPro" id="IPR039425">
    <property type="entry name" value="RNA_pol_sigma-70-like"/>
</dbReference>
<dbReference type="PANTHER" id="PTHR43133:SF45">
    <property type="entry name" value="RNA POLYMERASE ECF-TYPE SIGMA FACTOR"/>
    <property type="match status" value="1"/>
</dbReference>
<evidence type="ECO:0000313" key="7">
    <source>
        <dbReference type="EMBL" id="GAD58321.1"/>
    </source>
</evidence>
<dbReference type="InterPro" id="IPR007627">
    <property type="entry name" value="RNA_pol_sigma70_r2"/>
</dbReference>
<dbReference type="NCBIfam" id="TIGR02937">
    <property type="entry name" value="sigma70-ECF"/>
    <property type="match status" value="1"/>
</dbReference>
<dbReference type="AlphaFoldDB" id="A0A8E0NAG5"/>
<dbReference type="EMBL" id="BATC01000006">
    <property type="protein sequence ID" value="GAD58321.1"/>
    <property type="molecule type" value="Genomic_DNA"/>
</dbReference>
<organism evidence="7 8">
    <name type="scientific">Brevundimonas abyssalis TAR-001</name>
    <dbReference type="NCBI Taxonomy" id="1391729"/>
    <lineage>
        <taxon>Bacteria</taxon>
        <taxon>Pseudomonadati</taxon>
        <taxon>Pseudomonadota</taxon>
        <taxon>Alphaproteobacteria</taxon>
        <taxon>Caulobacterales</taxon>
        <taxon>Caulobacteraceae</taxon>
        <taxon>Brevundimonas</taxon>
    </lineage>
</organism>
<protein>
    <submittedName>
        <fullName evidence="7">RNA polymerase sigma-54 factor RpoN</fullName>
    </submittedName>
</protein>
<gene>
    <name evidence="7" type="ORF">MBEBAB_0571</name>
</gene>
<dbReference type="InterPro" id="IPR014284">
    <property type="entry name" value="RNA_pol_sigma-70_dom"/>
</dbReference>
<dbReference type="Gene3D" id="1.10.10.10">
    <property type="entry name" value="Winged helix-like DNA-binding domain superfamily/Winged helix DNA-binding domain"/>
    <property type="match status" value="1"/>
</dbReference>
<evidence type="ECO:0000256" key="3">
    <source>
        <dbReference type="ARBA" id="ARBA00023082"/>
    </source>
</evidence>
<dbReference type="SUPFAM" id="SSF88659">
    <property type="entry name" value="Sigma3 and sigma4 domains of RNA polymerase sigma factors"/>
    <property type="match status" value="1"/>
</dbReference>
<evidence type="ECO:0000259" key="6">
    <source>
        <dbReference type="Pfam" id="PF04542"/>
    </source>
</evidence>
<feature type="region of interest" description="Disordered" evidence="5">
    <location>
        <begin position="92"/>
        <end position="111"/>
    </location>
</feature>